<feature type="transmembrane region" description="Helical" evidence="1">
    <location>
        <begin position="40"/>
        <end position="62"/>
    </location>
</feature>
<name>A0A3N4KGY0_9PEZI</name>
<keyword evidence="3" id="KW-1185">Reference proteome</keyword>
<evidence type="ECO:0000313" key="2">
    <source>
        <dbReference type="EMBL" id="RPB09813.1"/>
    </source>
</evidence>
<organism evidence="2 3">
    <name type="scientific">Morchella conica CCBAS932</name>
    <dbReference type="NCBI Taxonomy" id="1392247"/>
    <lineage>
        <taxon>Eukaryota</taxon>
        <taxon>Fungi</taxon>
        <taxon>Dikarya</taxon>
        <taxon>Ascomycota</taxon>
        <taxon>Pezizomycotina</taxon>
        <taxon>Pezizomycetes</taxon>
        <taxon>Pezizales</taxon>
        <taxon>Morchellaceae</taxon>
        <taxon>Morchella</taxon>
    </lineage>
</organism>
<keyword evidence="1" id="KW-0812">Transmembrane</keyword>
<reference evidence="2 3" key="1">
    <citation type="journal article" date="2018" name="Nat. Ecol. Evol.">
        <title>Pezizomycetes genomes reveal the molecular basis of ectomycorrhizal truffle lifestyle.</title>
        <authorList>
            <person name="Murat C."/>
            <person name="Payen T."/>
            <person name="Noel B."/>
            <person name="Kuo A."/>
            <person name="Morin E."/>
            <person name="Chen J."/>
            <person name="Kohler A."/>
            <person name="Krizsan K."/>
            <person name="Balestrini R."/>
            <person name="Da Silva C."/>
            <person name="Montanini B."/>
            <person name="Hainaut M."/>
            <person name="Levati E."/>
            <person name="Barry K.W."/>
            <person name="Belfiori B."/>
            <person name="Cichocki N."/>
            <person name="Clum A."/>
            <person name="Dockter R.B."/>
            <person name="Fauchery L."/>
            <person name="Guy J."/>
            <person name="Iotti M."/>
            <person name="Le Tacon F."/>
            <person name="Lindquist E.A."/>
            <person name="Lipzen A."/>
            <person name="Malagnac F."/>
            <person name="Mello A."/>
            <person name="Molinier V."/>
            <person name="Miyauchi S."/>
            <person name="Poulain J."/>
            <person name="Riccioni C."/>
            <person name="Rubini A."/>
            <person name="Sitrit Y."/>
            <person name="Splivallo R."/>
            <person name="Traeger S."/>
            <person name="Wang M."/>
            <person name="Zifcakova L."/>
            <person name="Wipf D."/>
            <person name="Zambonelli A."/>
            <person name="Paolocci F."/>
            <person name="Nowrousian M."/>
            <person name="Ottonello S."/>
            <person name="Baldrian P."/>
            <person name="Spatafora J.W."/>
            <person name="Henrissat B."/>
            <person name="Nagy L.G."/>
            <person name="Aury J.M."/>
            <person name="Wincker P."/>
            <person name="Grigoriev I.V."/>
            <person name="Bonfante P."/>
            <person name="Martin F.M."/>
        </authorList>
    </citation>
    <scope>NUCLEOTIDE SEQUENCE [LARGE SCALE GENOMIC DNA]</scope>
    <source>
        <strain evidence="2 3">CCBAS932</strain>
    </source>
</reference>
<accession>A0A3N4KGY0</accession>
<evidence type="ECO:0000313" key="3">
    <source>
        <dbReference type="Proteomes" id="UP000277580"/>
    </source>
</evidence>
<feature type="transmembrane region" description="Helical" evidence="1">
    <location>
        <begin position="7"/>
        <end position="28"/>
    </location>
</feature>
<dbReference type="Proteomes" id="UP000277580">
    <property type="component" value="Unassembled WGS sequence"/>
</dbReference>
<gene>
    <name evidence="2" type="ORF">P167DRAFT_286991</name>
</gene>
<keyword evidence="1" id="KW-0472">Membrane</keyword>
<feature type="transmembrane region" description="Helical" evidence="1">
    <location>
        <begin position="74"/>
        <end position="91"/>
    </location>
</feature>
<sequence>MRRTYTLLAPLIFVCYISYVDSPFLFGFPPPPPVVWCDALPVLWVLFSFVFLYLSFFLFSYLHTSLNCRRNREFFFVSSAAFIFLSEHLLSSEPARPLLNSCFL</sequence>
<dbReference type="AlphaFoldDB" id="A0A3N4KGY0"/>
<dbReference type="EMBL" id="ML119148">
    <property type="protein sequence ID" value="RPB09813.1"/>
    <property type="molecule type" value="Genomic_DNA"/>
</dbReference>
<keyword evidence="1" id="KW-1133">Transmembrane helix</keyword>
<evidence type="ECO:0000256" key="1">
    <source>
        <dbReference type="SAM" id="Phobius"/>
    </source>
</evidence>
<proteinExistence type="predicted"/>
<protein>
    <submittedName>
        <fullName evidence="2">Uncharacterized protein</fullName>
    </submittedName>
</protein>
<dbReference type="InParanoid" id="A0A3N4KGY0"/>